<evidence type="ECO:0000256" key="1">
    <source>
        <dbReference type="ARBA" id="ARBA00022490"/>
    </source>
</evidence>
<sequence length="322" mass="37053">MQSRTHNTQTISPEQETQSTSAAPLLSAAVRGEGEVLSSGEVSADFDDAERALFEDLASDNRNFDKNQSEADTEEVDTSQAPNQRNRQRRTIQIQFYATAPYACSYLPDQQARSQVATPAHLIGSEVYAALVNQGFRRSGVFVYRPYCDACDACVPVRTKVQEFRPNRSQRRAWKQHQDLQTHICELEFEEEHFALYQRYQKMRHAGGGMDQDDREQYTQFLLQSKVDTRLVEFRDEHDVLRMVSIIDVLEDGLSSVYTFYDPEVSGSAYGTYNVLWQLQQAADLGMPYLYLGYWIQESKKMSYKTNFQPLQGLYNGTWQDF</sequence>
<comment type="function">
    <text evidence="4">Functions in the N-end rule pathway of protein degradation where it conjugates Leu from its aminoacyl-tRNA to the N-termini of proteins containing an N-terminal aspartate or glutamate.</text>
</comment>
<comment type="catalytic activity">
    <reaction evidence="4">
        <text>N-terminal L-glutamyl-[protein] + L-leucyl-tRNA(Leu) = N-terminal L-leucyl-L-glutamyl-[protein] + tRNA(Leu) + H(+)</text>
        <dbReference type="Rhea" id="RHEA:50412"/>
        <dbReference type="Rhea" id="RHEA-COMP:9613"/>
        <dbReference type="Rhea" id="RHEA-COMP:9622"/>
        <dbReference type="Rhea" id="RHEA-COMP:12664"/>
        <dbReference type="Rhea" id="RHEA-COMP:12668"/>
        <dbReference type="ChEBI" id="CHEBI:15378"/>
        <dbReference type="ChEBI" id="CHEBI:64721"/>
        <dbReference type="ChEBI" id="CHEBI:78442"/>
        <dbReference type="ChEBI" id="CHEBI:78494"/>
        <dbReference type="ChEBI" id="CHEBI:133041"/>
        <dbReference type="EC" id="2.3.2.29"/>
    </reaction>
</comment>
<dbReference type="InterPro" id="IPR007472">
    <property type="entry name" value="N-end_Aminoacyl_Trfase_C"/>
</dbReference>
<feature type="domain" description="N-end rule aminoacyl transferase C-terminal" evidence="7">
    <location>
        <begin position="192"/>
        <end position="314"/>
    </location>
</feature>
<dbReference type="PANTHER" id="PTHR21367:SF1">
    <property type="entry name" value="ARGINYL-TRNA--PROTEIN TRANSFERASE 1"/>
    <property type="match status" value="1"/>
</dbReference>
<evidence type="ECO:0000256" key="3">
    <source>
        <dbReference type="ARBA" id="ARBA00023315"/>
    </source>
</evidence>
<keyword evidence="9" id="KW-1185">Reference proteome</keyword>
<protein>
    <recommendedName>
        <fullName evidence="4">Aspartate/glutamate leucyltransferase</fullName>
        <ecNumber evidence="4">2.3.2.29</ecNumber>
    </recommendedName>
</protein>
<comment type="similarity">
    <text evidence="4">Belongs to the R-transferase family. Bpt subfamily.</text>
</comment>
<accession>A0ABY9RML2</accession>
<reference evidence="8" key="1">
    <citation type="submission" date="2023-09" db="EMBL/GenBank/DDBJ databases">
        <title>Undibacterium sp. 20NA77.5 isolated from freshwater.</title>
        <authorList>
            <person name="Le V."/>
            <person name="Ko S.-R."/>
            <person name="Ahn C.-Y."/>
            <person name="Oh H.-M."/>
        </authorList>
    </citation>
    <scope>NUCLEOTIDE SEQUENCE</scope>
    <source>
        <strain evidence="8">20NA77.5</strain>
    </source>
</reference>
<name>A0ABY9RML2_9BURK</name>
<comment type="catalytic activity">
    <reaction evidence="4">
        <text>N-terminal L-aspartyl-[protein] + L-leucyl-tRNA(Leu) = N-terminal L-leucyl-L-aspartyl-[protein] + tRNA(Leu) + H(+)</text>
        <dbReference type="Rhea" id="RHEA:50420"/>
        <dbReference type="Rhea" id="RHEA-COMP:9613"/>
        <dbReference type="Rhea" id="RHEA-COMP:9622"/>
        <dbReference type="Rhea" id="RHEA-COMP:12669"/>
        <dbReference type="Rhea" id="RHEA-COMP:12674"/>
        <dbReference type="ChEBI" id="CHEBI:15378"/>
        <dbReference type="ChEBI" id="CHEBI:64720"/>
        <dbReference type="ChEBI" id="CHEBI:78442"/>
        <dbReference type="ChEBI" id="CHEBI:78494"/>
        <dbReference type="ChEBI" id="CHEBI:133042"/>
        <dbReference type="EC" id="2.3.2.29"/>
    </reaction>
</comment>
<dbReference type="PANTHER" id="PTHR21367">
    <property type="entry name" value="ARGININE-TRNA-PROTEIN TRANSFERASE 1"/>
    <property type="match status" value="1"/>
</dbReference>
<evidence type="ECO:0000256" key="2">
    <source>
        <dbReference type="ARBA" id="ARBA00022679"/>
    </source>
</evidence>
<dbReference type="InterPro" id="IPR016181">
    <property type="entry name" value="Acyl_CoA_acyltransferase"/>
</dbReference>
<dbReference type="Proteomes" id="UP001181355">
    <property type="component" value="Chromosome"/>
</dbReference>
<feature type="compositionally biased region" description="Polar residues" evidence="5">
    <location>
        <begin position="1"/>
        <end position="22"/>
    </location>
</feature>
<feature type="region of interest" description="Disordered" evidence="5">
    <location>
        <begin position="57"/>
        <end position="89"/>
    </location>
</feature>
<dbReference type="NCBIfam" id="NF002346">
    <property type="entry name" value="PRK01305.2-3"/>
    <property type="match status" value="1"/>
</dbReference>
<evidence type="ECO:0000259" key="6">
    <source>
        <dbReference type="Pfam" id="PF04376"/>
    </source>
</evidence>
<dbReference type="NCBIfam" id="NF002342">
    <property type="entry name" value="PRK01305.1-3"/>
    <property type="match status" value="1"/>
</dbReference>
<keyword evidence="2 4" id="KW-0808">Transferase</keyword>
<dbReference type="GO" id="GO:0004057">
    <property type="term" value="F:arginyl-tRNA--protein transferase activity"/>
    <property type="evidence" value="ECO:0007669"/>
    <property type="project" value="UniProtKB-EC"/>
</dbReference>
<dbReference type="InterPro" id="IPR007471">
    <property type="entry name" value="N-end_Aminoacyl_Trfase_N"/>
</dbReference>
<keyword evidence="3 4" id="KW-0012">Acyltransferase</keyword>
<organism evidence="8 9">
    <name type="scientific">Undibacterium cyanobacteriorum</name>
    <dbReference type="NCBI Taxonomy" id="3073561"/>
    <lineage>
        <taxon>Bacteria</taxon>
        <taxon>Pseudomonadati</taxon>
        <taxon>Pseudomonadota</taxon>
        <taxon>Betaproteobacteria</taxon>
        <taxon>Burkholderiales</taxon>
        <taxon>Oxalobacteraceae</taxon>
        <taxon>Undibacterium</taxon>
    </lineage>
</organism>
<evidence type="ECO:0000313" key="8">
    <source>
        <dbReference type="EMBL" id="WMW81939.1"/>
    </source>
</evidence>
<feature type="domain" description="N-end aminoacyl transferase N-terminal" evidence="6">
    <location>
        <begin position="103"/>
        <end position="172"/>
    </location>
</feature>
<dbReference type="EMBL" id="CP133720">
    <property type="protein sequence ID" value="WMW81939.1"/>
    <property type="molecule type" value="Genomic_DNA"/>
</dbReference>
<dbReference type="EC" id="2.3.2.29" evidence="4"/>
<dbReference type="InterPro" id="IPR030700">
    <property type="entry name" value="N-end_Aminoacyl_Trfase"/>
</dbReference>
<feature type="region of interest" description="Disordered" evidence="5">
    <location>
        <begin position="1"/>
        <end position="27"/>
    </location>
</feature>
<gene>
    <name evidence="4" type="primary">bpt</name>
    <name evidence="8" type="ORF">RF679_06545</name>
</gene>
<evidence type="ECO:0000313" key="9">
    <source>
        <dbReference type="Proteomes" id="UP001181355"/>
    </source>
</evidence>
<dbReference type="Pfam" id="PF04377">
    <property type="entry name" value="ATE_C"/>
    <property type="match status" value="1"/>
</dbReference>
<dbReference type="HAMAP" id="MF_00689">
    <property type="entry name" value="Bpt"/>
    <property type="match status" value="1"/>
</dbReference>
<comment type="subcellular location">
    <subcellularLocation>
        <location evidence="4">Cytoplasm</location>
    </subcellularLocation>
</comment>
<keyword evidence="1 4" id="KW-0963">Cytoplasm</keyword>
<evidence type="ECO:0000256" key="5">
    <source>
        <dbReference type="SAM" id="MobiDB-lite"/>
    </source>
</evidence>
<proteinExistence type="inferred from homology"/>
<dbReference type="NCBIfam" id="NF002341">
    <property type="entry name" value="PRK01305.1-1"/>
    <property type="match status" value="1"/>
</dbReference>
<dbReference type="InterPro" id="IPR017138">
    <property type="entry name" value="Asp_Glu_LeuTrfase"/>
</dbReference>
<evidence type="ECO:0000256" key="4">
    <source>
        <dbReference type="HAMAP-Rule" id="MF_00689"/>
    </source>
</evidence>
<dbReference type="Pfam" id="PF04376">
    <property type="entry name" value="ATE_N"/>
    <property type="match status" value="1"/>
</dbReference>
<evidence type="ECO:0000259" key="7">
    <source>
        <dbReference type="Pfam" id="PF04377"/>
    </source>
</evidence>
<dbReference type="SUPFAM" id="SSF55729">
    <property type="entry name" value="Acyl-CoA N-acyltransferases (Nat)"/>
    <property type="match status" value="1"/>
</dbReference>